<accession>A0A1Y0B3B9</accession>
<geneLocation type="mitochondrion" evidence="1"/>
<evidence type="ECO:0000313" key="1">
    <source>
        <dbReference type="EMBL" id="ART31922.1"/>
    </source>
</evidence>
<keyword evidence="1" id="KW-0496">Mitochondrion</keyword>
<dbReference type="AlphaFoldDB" id="A0A1Y0B3B9"/>
<sequence length="42" mass="4889">MSSRCYAKESLKSEDSIPRVRESHLQHSSFPISFFIFNEPLS</sequence>
<dbReference type="EMBL" id="KY774314">
    <property type="protein sequence ID" value="ART31922.1"/>
    <property type="molecule type" value="Genomic_DNA"/>
</dbReference>
<protein>
    <submittedName>
        <fullName evidence="1">Uncharacterized protein</fullName>
    </submittedName>
</protein>
<reference evidence="1" key="1">
    <citation type="submission" date="2017-03" db="EMBL/GenBank/DDBJ databases">
        <title>The mitochondrial genome of the carnivorous plant Utricularia reniformis (Lentibulariaceae): structure, comparative analysis and evolutionary landmarks.</title>
        <authorList>
            <person name="Silva S.R."/>
            <person name="Alvarenga D.O."/>
            <person name="Michael T.P."/>
            <person name="Miranda V.F.O."/>
            <person name="Varani A.M."/>
        </authorList>
    </citation>
    <scope>NUCLEOTIDE SEQUENCE</scope>
</reference>
<proteinExistence type="predicted"/>
<name>A0A1Y0B3B9_9LAMI</name>
<organism evidence="1">
    <name type="scientific">Utricularia reniformis</name>
    <dbReference type="NCBI Taxonomy" id="192314"/>
    <lineage>
        <taxon>Eukaryota</taxon>
        <taxon>Viridiplantae</taxon>
        <taxon>Streptophyta</taxon>
        <taxon>Embryophyta</taxon>
        <taxon>Tracheophyta</taxon>
        <taxon>Spermatophyta</taxon>
        <taxon>Magnoliopsida</taxon>
        <taxon>eudicotyledons</taxon>
        <taxon>Gunneridae</taxon>
        <taxon>Pentapetalae</taxon>
        <taxon>asterids</taxon>
        <taxon>lamiids</taxon>
        <taxon>Lamiales</taxon>
        <taxon>Lentibulariaceae</taxon>
        <taxon>Utricularia</taxon>
    </lineage>
</organism>
<gene>
    <name evidence="1" type="ORF">AEK19_MT1745</name>
</gene>